<evidence type="ECO:0000313" key="2">
    <source>
        <dbReference type="Proteomes" id="UP001172386"/>
    </source>
</evidence>
<accession>A0ACC3ABP7</accession>
<dbReference type="EMBL" id="JAPDRQ010000045">
    <property type="protein sequence ID" value="KAJ9658990.1"/>
    <property type="molecule type" value="Genomic_DNA"/>
</dbReference>
<name>A0ACC3ABP7_9EURO</name>
<organism evidence="1 2">
    <name type="scientific">Neophaeococcomyces mojaviensis</name>
    <dbReference type="NCBI Taxonomy" id="3383035"/>
    <lineage>
        <taxon>Eukaryota</taxon>
        <taxon>Fungi</taxon>
        <taxon>Dikarya</taxon>
        <taxon>Ascomycota</taxon>
        <taxon>Pezizomycotina</taxon>
        <taxon>Eurotiomycetes</taxon>
        <taxon>Chaetothyriomycetidae</taxon>
        <taxon>Chaetothyriales</taxon>
        <taxon>Chaetothyriales incertae sedis</taxon>
        <taxon>Neophaeococcomyces</taxon>
    </lineage>
</organism>
<comment type="caution">
    <text evidence="1">The sequence shown here is derived from an EMBL/GenBank/DDBJ whole genome shotgun (WGS) entry which is preliminary data.</text>
</comment>
<gene>
    <name evidence="1" type="ORF">H2198_003419</name>
</gene>
<sequence length="376" mass="40733">MRLSHLHIPRPIPYTYSLKLQEALLEKHFAYKTALRSHQHDDTPLTTPPPPPTLLTFQTHPTYTVGRRHLNNNPLSQAQISFLTGASPPPSLPHDTTAKEEGNSHELATFYPSPRGGLLTYHAPGQLTAYLIIDLRRHNLTPRCYIRMLENSVMRTCARHGVPNTLTTDDPGVWIGEPETESESESLLSASLAAREKSREAKETDEVCNLGGEAAAGMKGTKSLLRATDRKICAIGVHVSRGITSHGVGLNVFDAPIDILAPPSLRQLYTLPGNNKYLPATASVSGALESANEDAKLRDSVVPAQGYLSWGFSRIVACGLEGKSVTWLSREQGGEEREDGLTLEAVAGSLAKEVASSLGIKGEDAVVRVGEEVVLD</sequence>
<evidence type="ECO:0000313" key="1">
    <source>
        <dbReference type="EMBL" id="KAJ9658990.1"/>
    </source>
</evidence>
<dbReference type="Proteomes" id="UP001172386">
    <property type="component" value="Unassembled WGS sequence"/>
</dbReference>
<proteinExistence type="predicted"/>
<keyword evidence="2" id="KW-1185">Reference proteome</keyword>
<protein>
    <submittedName>
        <fullName evidence="1">Uncharacterized protein</fullName>
    </submittedName>
</protein>
<reference evidence="1" key="1">
    <citation type="submission" date="2022-10" db="EMBL/GenBank/DDBJ databases">
        <title>Culturing micro-colonial fungi from biological soil crusts in the Mojave desert and describing Neophaeococcomyces mojavensis, and introducing the new genera and species Taxawa tesnikishii.</title>
        <authorList>
            <person name="Kurbessoian T."/>
            <person name="Stajich J.E."/>
        </authorList>
    </citation>
    <scope>NUCLEOTIDE SEQUENCE</scope>
    <source>
        <strain evidence="1">JES_112</strain>
    </source>
</reference>